<name>H0GS85_SACCK</name>
<evidence type="ECO:0000259" key="7">
    <source>
        <dbReference type="SMART" id="SM01332"/>
    </source>
</evidence>
<feature type="domain" description="Cyclin-like" evidence="6">
    <location>
        <begin position="304"/>
        <end position="385"/>
    </location>
</feature>
<evidence type="ECO:0000313" key="8">
    <source>
        <dbReference type="EMBL" id="EHN03384.1"/>
    </source>
</evidence>
<dbReference type="SUPFAM" id="SSF47954">
    <property type="entry name" value="Cyclin-like"/>
    <property type="match status" value="2"/>
</dbReference>
<evidence type="ECO:0000256" key="4">
    <source>
        <dbReference type="RuleBase" id="RU000383"/>
    </source>
</evidence>
<organism evidence="8 9">
    <name type="scientific">Saccharomyces cerevisiae x Saccharomyces kudriavzevii (strain VIN7)</name>
    <name type="common">Yeast</name>
    <dbReference type="NCBI Taxonomy" id="1095631"/>
    <lineage>
        <taxon>Eukaryota</taxon>
        <taxon>Fungi</taxon>
        <taxon>Dikarya</taxon>
        <taxon>Ascomycota</taxon>
        <taxon>Saccharomycotina</taxon>
        <taxon>Saccharomycetes</taxon>
        <taxon>Saccharomycetales</taxon>
        <taxon>Saccharomycetaceae</taxon>
        <taxon>Saccharomyces</taxon>
    </lineage>
</organism>
<sequence length="454" mass="52636">MHHNSQSSSSAYIRSPKDENMAPIASTKHRTASVGHVPPTHPRVALSDVTNIVATNSNNNSISKPKAAPVRERSDSVVILEEERPAVQSAARRKETDHNDMLMSRAQEETVDEDYEESDDDEGEDQEPLLLQHYASDTAVWEHAFKTYYRTTLDPNDDDVYDVVMVAELANEIFEYMRRLEELYKPDPYYMDKQPELRWSFRSTLIDWVVQVHEKFQLLPETLYLCINIVDRYLCKEIVPVNKFQLVGAASLFIAAKYEEINCPTIKDFVYMSENCYSREDLLDAERTILNGLKFELGWPGPMSFLRRISKADDYEHDTRTLAKYLLESTIMDNRLVSAQPSWLAAGAYFLSKVILGQNQWSLAHVYYSNYTQEQVLPLATIILENCRYASKRHNAIWRKYSSRRYLHSSQVVAKWITLAEHRVDRSRLKKNASAWDNKSTERKEYIATLHTKL</sequence>
<dbReference type="EMBL" id="AGVY01000153">
    <property type="protein sequence ID" value="EHN03384.1"/>
    <property type="molecule type" value="Genomic_DNA"/>
</dbReference>
<dbReference type="GO" id="GO:0044772">
    <property type="term" value="P:mitotic cell cycle phase transition"/>
    <property type="evidence" value="ECO:0007669"/>
    <property type="project" value="InterPro"/>
</dbReference>
<feature type="compositionally biased region" description="Acidic residues" evidence="5">
    <location>
        <begin position="109"/>
        <end position="125"/>
    </location>
</feature>
<evidence type="ECO:0000313" key="9">
    <source>
        <dbReference type="Proteomes" id="UP000009009"/>
    </source>
</evidence>
<comment type="similarity">
    <text evidence="4">Belongs to the cyclin family.</text>
</comment>
<feature type="compositionally biased region" description="Polar residues" evidence="5">
    <location>
        <begin position="1"/>
        <end position="12"/>
    </location>
</feature>
<dbReference type="InterPro" id="IPR048258">
    <property type="entry name" value="Cyclins_cyclin-box"/>
</dbReference>
<dbReference type="CDD" id="cd20512">
    <property type="entry name" value="CYCLIN_CLBs_yeast_rpt2"/>
    <property type="match status" value="1"/>
</dbReference>
<dbReference type="GO" id="GO:0051301">
    <property type="term" value="P:cell division"/>
    <property type="evidence" value="ECO:0007669"/>
    <property type="project" value="UniProtKB-KW"/>
</dbReference>
<feature type="domain" description="Cyclin C-terminal" evidence="7">
    <location>
        <begin position="300"/>
        <end position="415"/>
    </location>
</feature>
<dbReference type="SMART" id="SM00385">
    <property type="entry name" value="CYCLIN"/>
    <property type="match status" value="2"/>
</dbReference>
<dbReference type="Gene3D" id="1.10.472.10">
    <property type="entry name" value="Cyclin-like"/>
    <property type="match status" value="2"/>
</dbReference>
<dbReference type="Pfam" id="PF00134">
    <property type="entry name" value="Cyclin_N"/>
    <property type="match status" value="1"/>
</dbReference>
<dbReference type="InterPro" id="IPR004367">
    <property type="entry name" value="Cyclin_C-dom"/>
</dbReference>
<evidence type="ECO:0000256" key="1">
    <source>
        <dbReference type="ARBA" id="ARBA00022618"/>
    </source>
</evidence>
<dbReference type="InterPro" id="IPR036915">
    <property type="entry name" value="Cyclin-like_sf"/>
</dbReference>
<dbReference type="AlphaFoldDB" id="H0GS85"/>
<feature type="region of interest" description="Disordered" evidence="5">
    <location>
        <begin position="86"/>
        <end position="125"/>
    </location>
</feature>
<dbReference type="InterPro" id="IPR006671">
    <property type="entry name" value="Cyclin_N"/>
</dbReference>
<protein>
    <submittedName>
        <fullName evidence="8">Clb3p</fullName>
    </submittedName>
</protein>
<dbReference type="Pfam" id="PF02984">
    <property type="entry name" value="Cyclin_C"/>
    <property type="match status" value="1"/>
</dbReference>
<dbReference type="Proteomes" id="UP000009009">
    <property type="component" value="Unassembled WGS sequence"/>
</dbReference>
<dbReference type="InterPro" id="IPR013763">
    <property type="entry name" value="Cyclin-like_dom"/>
</dbReference>
<evidence type="ECO:0000256" key="5">
    <source>
        <dbReference type="SAM" id="MobiDB-lite"/>
    </source>
</evidence>
<keyword evidence="2 4" id="KW-0195">Cyclin</keyword>
<comment type="caution">
    <text evidence="8">The sequence shown here is derived from an EMBL/GenBank/DDBJ whole genome shotgun (WGS) entry which is preliminary data.</text>
</comment>
<dbReference type="PANTHER" id="PTHR10177">
    <property type="entry name" value="CYCLINS"/>
    <property type="match status" value="1"/>
</dbReference>
<dbReference type="InterPro" id="IPR039361">
    <property type="entry name" value="Cyclin"/>
</dbReference>
<dbReference type="OrthoDB" id="5590282at2759"/>
<keyword evidence="1" id="KW-0132">Cell division</keyword>
<dbReference type="GO" id="GO:0016538">
    <property type="term" value="F:cyclin-dependent protein serine/threonine kinase regulator activity"/>
    <property type="evidence" value="ECO:0007669"/>
    <property type="project" value="InterPro"/>
</dbReference>
<accession>H0GS85</accession>
<dbReference type="InterPro" id="IPR046965">
    <property type="entry name" value="Cyclin_A/B-like"/>
</dbReference>
<dbReference type="HOGENOM" id="CLU_020695_12_1_1"/>
<feature type="region of interest" description="Disordered" evidence="5">
    <location>
        <begin position="1"/>
        <end position="44"/>
    </location>
</feature>
<dbReference type="FunFam" id="1.10.472.10:FF:000001">
    <property type="entry name" value="G2/mitotic-specific cyclin"/>
    <property type="match status" value="1"/>
</dbReference>
<evidence type="ECO:0000256" key="2">
    <source>
        <dbReference type="ARBA" id="ARBA00023127"/>
    </source>
</evidence>
<proteinExistence type="inferred from homology"/>
<keyword evidence="3" id="KW-0131">Cell cycle</keyword>
<dbReference type="SMART" id="SM01332">
    <property type="entry name" value="Cyclin_C"/>
    <property type="match status" value="1"/>
</dbReference>
<dbReference type="CDD" id="cd20568">
    <property type="entry name" value="CYCLIN_CLBs_yeast_rpt1"/>
    <property type="match status" value="1"/>
</dbReference>
<keyword evidence="9" id="KW-1185">Reference proteome</keyword>
<evidence type="ECO:0000259" key="6">
    <source>
        <dbReference type="SMART" id="SM00385"/>
    </source>
</evidence>
<gene>
    <name evidence="8" type="ORF">VIN7_6003</name>
</gene>
<dbReference type="PIRSF" id="PIRSF001771">
    <property type="entry name" value="Cyclin_A_B_D_E"/>
    <property type="match status" value="1"/>
</dbReference>
<dbReference type="PhylomeDB" id="H0GS85"/>
<dbReference type="PROSITE" id="PS00292">
    <property type="entry name" value="CYCLINS"/>
    <property type="match status" value="1"/>
</dbReference>
<evidence type="ECO:0000256" key="3">
    <source>
        <dbReference type="ARBA" id="ARBA00023306"/>
    </source>
</evidence>
<feature type="domain" description="Cyclin-like" evidence="6">
    <location>
        <begin position="207"/>
        <end position="291"/>
    </location>
</feature>
<reference evidence="8 9" key="1">
    <citation type="journal article" date="2012" name="FEMS Yeast Res.">
        <title>The genome sequence of the wine yeast VIN7 reveals an allotriploid hybrid genome with Saccharomyces cerevisiae and Saccharomyces kudriavzevii origins.</title>
        <authorList>
            <person name="Borneman A.R."/>
            <person name="Desany B.A."/>
            <person name="Riches D."/>
            <person name="Affourtit J.P."/>
            <person name="Forgan A.H."/>
            <person name="Pretorius I.S."/>
            <person name="Egholm M."/>
            <person name="Chambers P.J."/>
        </authorList>
    </citation>
    <scope>NUCLEOTIDE SEQUENCE [LARGE SCALE GENOMIC DNA]</scope>
    <source>
        <strain evidence="8 9">VIN7</strain>
    </source>
</reference>